<dbReference type="RefSeq" id="WP_382414717.1">
    <property type="nucleotide sequence ID" value="NZ_AP031500.1"/>
</dbReference>
<organism evidence="1 2">
    <name type="scientific">Gilvimarinus japonicus</name>
    <dbReference type="NCBI Taxonomy" id="1796469"/>
    <lineage>
        <taxon>Bacteria</taxon>
        <taxon>Pseudomonadati</taxon>
        <taxon>Pseudomonadota</taxon>
        <taxon>Gammaproteobacteria</taxon>
        <taxon>Cellvibrionales</taxon>
        <taxon>Cellvibrionaceae</taxon>
        <taxon>Gilvimarinus</taxon>
    </lineage>
</organism>
<sequence>MKPVVAIKRLYDSASAQDGIRLLVDRLWPRGRKREDLDIDDWYQDASPSSGLRQCWHRDELTHEAFAHAYRHELASNPACLTPLLRHVRNGTLTLLTASRDPAQSHLPILRQCLLEAIAEEDRQC</sequence>
<dbReference type="Proteomes" id="UP001595548">
    <property type="component" value="Unassembled WGS sequence"/>
</dbReference>
<protein>
    <submittedName>
        <fullName evidence="1">DUF488 domain-containing protein</fullName>
    </submittedName>
</protein>
<gene>
    <name evidence="1" type="ORF">ACFOEB_04530</name>
</gene>
<evidence type="ECO:0000313" key="1">
    <source>
        <dbReference type="EMBL" id="MFC3154460.1"/>
    </source>
</evidence>
<accession>A0ABV7HQV3</accession>
<keyword evidence="2" id="KW-1185">Reference proteome</keyword>
<dbReference type="EMBL" id="JBHRTL010000004">
    <property type="protein sequence ID" value="MFC3154460.1"/>
    <property type="molecule type" value="Genomic_DNA"/>
</dbReference>
<dbReference type="PANTHER" id="PTHR36849:SF1">
    <property type="entry name" value="CYTOPLASMIC PROTEIN"/>
    <property type="match status" value="1"/>
</dbReference>
<dbReference type="InterPro" id="IPR052552">
    <property type="entry name" value="YeaO-like"/>
</dbReference>
<reference evidence="2" key="1">
    <citation type="journal article" date="2019" name="Int. J. Syst. Evol. Microbiol.">
        <title>The Global Catalogue of Microorganisms (GCM) 10K type strain sequencing project: providing services to taxonomists for standard genome sequencing and annotation.</title>
        <authorList>
            <consortium name="The Broad Institute Genomics Platform"/>
            <consortium name="The Broad Institute Genome Sequencing Center for Infectious Disease"/>
            <person name="Wu L."/>
            <person name="Ma J."/>
        </authorList>
    </citation>
    <scope>NUCLEOTIDE SEQUENCE [LARGE SCALE GENOMIC DNA]</scope>
    <source>
        <strain evidence="2">KCTC 52141</strain>
    </source>
</reference>
<comment type="caution">
    <text evidence="1">The sequence shown here is derived from an EMBL/GenBank/DDBJ whole genome shotgun (WGS) entry which is preliminary data.</text>
</comment>
<evidence type="ECO:0000313" key="2">
    <source>
        <dbReference type="Proteomes" id="UP001595548"/>
    </source>
</evidence>
<proteinExistence type="predicted"/>
<dbReference type="Pfam" id="PF22752">
    <property type="entry name" value="DUF488-N3i"/>
    <property type="match status" value="1"/>
</dbReference>
<name>A0ABV7HQV3_9GAMM</name>
<dbReference type="PANTHER" id="PTHR36849">
    <property type="entry name" value="CYTOPLASMIC PROTEIN-RELATED"/>
    <property type="match status" value="1"/>
</dbReference>